<accession>A0A7W3MW64</accession>
<protein>
    <submittedName>
        <fullName evidence="1">Uncharacterized protein</fullName>
    </submittedName>
</protein>
<dbReference type="Proteomes" id="UP000539313">
    <property type="component" value="Unassembled WGS sequence"/>
</dbReference>
<sequence>MTVTNIPITGTPPEEPGGIRSCFVIGPHGDAFADPGTPERMVYEQALQVYENIAQAACLELGITPMRADELPSTGEIADQICRQVKESDLVIADLSGLNPNVIWELALRQGTGKPTIQLSECGTLPFYLAKVRTIRFSRSPHGLIKAREELRRTLEAGVRDGFDVLTPARILHGVVEVPAPVSAENEEESGLLDDFAQIESEAAAMVEDMAEVRSSIEAIGETTEAFTPDVERVAREELPMSARLAVILRYATAISGPADDLDASATRFIERMRATDSSIRNVLAYVKSMPHDARPEDTEGFLNTLIDLEESAEEGIAGLLELASAADSLKGLSRQLSKPLSKISSAVGRMVTATACISEWATIARSLLADLERTDPNI</sequence>
<proteinExistence type="predicted"/>
<evidence type="ECO:0000313" key="2">
    <source>
        <dbReference type="Proteomes" id="UP000539313"/>
    </source>
</evidence>
<dbReference type="EMBL" id="JACJII010000001">
    <property type="protein sequence ID" value="MBA9003024.1"/>
    <property type="molecule type" value="Genomic_DNA"/>
</dbReference>
<name>A0A7W3MW64_9ACTN</name>
<organism evidence="1 2">
    <name type="scientific">Thermomonospora cellulosilytica</name>
    <dbReference type="NCBI Taxonomy" id="1411118"/>
    <lineage>
        <taxon>Bacteria</taxon>
        <taxon>Bacillati</taxon>
        <taxon>Actinomycetota</taxon>
        <taxon>Actinomycetes</taxon>
        <taxon>Streptosporangiales</taxon>
        <taxon>Thermomonosporaceae</taxon>
        <taxon>Thermomonospora</taxon>
    </lineage>
</organism>
<evidence type="ECO:0000313" key="1">
    <source>
        <dbReference type="EMBL" id="MBA9003024.1"/>
    </source>
</evidence>
<comment type="caution">
    <text evidence="1">The sequence shown here is derived from an EMBL/GenBank/DDBJ whole genome shotgun (WGS) entry which is preliminary data.</text>
</comment>
<dbReference type="AlphaFoldDB" id="A0A7W3MW64"/>
<dbReference type="RefSeq" id="WP_182704905.1">
    <property type="nucleotide sequence ID" value="NZ_JACJII010000001.1"/>
</dbReference>
<keyword evidence="2" id="KW-1185">Reference proteome</keyword>
<reference evidence="1 2" key="1">
    <citation type="submission" date="2020-08" db="EMBL/GenBank/DDBJ databases">
        <title>Sequencing the genomes of 1000 actinobacteria strains.</title>
        <authorList>
            <person name="Klenk H.-P."/>
        </authorList>
    </citation>
    <scope>NUCLEOTIDE SEQUENCE [LARGE SCALE GENOMIC DNA]</scope>
    <source>
        <strain evidence="1 2">DSM 45823</strain>
    </source>
</reference>
<gene>
    <name evidence="1" type="ORF">HNR21_001906</name>
</gene>